<keyword evidence="1" id="KW-0732">Signal</keyword>
<accession>A0A1N6JVP1</accession>
<sequence>MKKLTGLVALLCYAFSLSAQDYVELNYKFKKGDAFAFEQQSRSETYITVNEVVQRTTRDYNNKMEFVIREATPGVFILTFIYTDIKFNFNAKNQNIFVDAKVANDAEPLQGALKLMLNQPFTVELQSTGFINKVEDLDAALDKASAAFSKLKSDEQAAYKKLLKDQFGTDAFRSWLEQLLVVYPVHGIKNGTQWEESVPLRTGLKGRIDLYWNLIHFDSQTAKINGTGNIKTDKLESFMVEEGIQATAAIEGTQTSNYLVNRESGLPSICVQNTEMKGEYIYLANRKKQLKKDLKVPVRIITNASYKIKQVK</sequence>
<feature type="chain" id="PRO_5012455683" description="DUF4412 domain-containing protein" evidence="1">
    <location>
        <begin position="20"/>
        <end position="312"/>
    </location>
</feature>
<dbReference type="Pfam" id="PF19777">
    <property type="entry name" value="DUF6263"/>
    <property type="match status" value="1"/>
</dbReference>
<evidence type="ECO:0000313" key="2">
    <source>
        <dbReference type="EMBL" id="SIO48428.1"/>
    </source>
</evidence>
<evidence type="ECO:0000313" key="3">
    <source>
        <dbReference type="Proteomes" id="UP000185003"/>
    </source>
</evidence>
<dbReference type="InterPro" id="IPR046230">
    <property type="entry name" value="DUF6263"/>
</dbReference>
<name>A0A1N6JVP1_9BACT</name>
<feature type="signal peptide" evidence="1">
    <location>
        <begin position="1"/>
        <end position="19"/>
    </location>
</feature>
<dbReference type="EMBL" id="FSRA01000002">
    <property type="protein sequence ID" value="SIO48428.1"/>
    <property type="molecule type" value="Genomic_DNA"/>
</dbReference>
<dbReference type="STRING" id="536979.SAMN04488055_4533"/>
<dbReference type="OrthoDB" id="632107at2"/>
<keyword evidence="3" id="KW-1185">Reference proteome</keyword>
<dbReference type="RefSeq" id="WP_074241858.1">
    <property type="nucleotide sequence ID" value="NZ_FSRA01000002.1"/>
</dbReference>
<gene>
    <name evidence="2" type="ORF">SAMN04488055_4533</name>
</gene>
<dbReference type="Proteomes" id="UP000185003">
    <property type="component" value="Unassembled WGS sequence"/>
</dbReference>
<reference evidence="3" key="1">
    <citation type="submission" date="2016-11" db="EMBL/GenBank/DDBJ databases">
        <authorList>
            <person name="Varghese N."/>
            <person name="Submissions S."/>
        </authorList>
    </citation>
    <scope>NUCLEOTIDE SEQUENCE [LARGE SCALE GENOMIC DNA]</scope>
    <source>
        <strain evidence="3">DSM 24787</strain>
    </source>
</reference>
<dbReference type="AlphaFoldDB" id="A0A1N6JVP1"/>
<proteinExistence type="predicted"/>
<evidence type="ECO:0000256" key="1">
    <source>
        <dbReference type="SAM" id="SignalP"/>
    </source>
</evidence>
<evidence type="ECO:0008006" key="4">
    <source>
        <dbReference type="Google" id="ProtNLM"/>
    </source>
</evidence>
<organism evidence="2 3">
    <name type="scientific">Chitinophaga niabensis</name>
    <dbReference type="NCBI Taxonomy" id="536979"/>
    <lineage>
        <taxon>Bacteria</taxon>
        <taxon>Pseudomonadati</taxon>
        <taxon>Bacteroidota</taxon>
        <taxon>Chitinophagia</taxon>
        <taxon>Chitinophagales</taxon>
        <taxon>Chitinophagaceae</taxon>
        <taxon>Chitinophaga</taxon>
    </lineage>
</organism>
<protein>
    <recommendedName>
        <fullName evidence="4">DUF4412 domain-containing protein</fullName>
    </recommendedName>
</protein>